<sequence length="126" mass="14423">MTQDLQPLRSGEKVSCQMGQEVENASCPHLRMCASYPARDGYDAGYFASNFRPKFSARSTEKRIPKNFIAKIRIAVSWHARWDSPKKKESDILISVFSKRELEITEETEPDSNVIVTRKEFGKHVS</sequence>
<dbReference type="Proteomes" id="UP001054945">
    <property type="component" value="Unassembled WGS sequence"/>
</dbReference>
<dbReference type="AlphaFoldDB" id="A0AAV4RK06"/>
<evidence type="ECO:0000313" key="2">
    <source>
        <dbReference type="Proteomes" id="UP001054945"/>
    </source>
</evidence>
<reference evidence="1 2" key="1">
    <citation type="submission" date="2021-06" db="EMBL/GenBank/DDBJ databases">
        <title>Caerostris extrusa draft genome.</title>
        <authorList>
            <person name="Kono N."/>
            <person name="Arakawa K."/>
        </authorList>
    </citation>
    <scope>NUCLEOTIDE SEQUENCE [LARGE SCALE GENOMIC DNA]</scope>
</reference>
<gene>
    <name evidence="1" type="ORF">CEXT_257361</name>
</gene>
<protein>
    <submittedName>
        <fullName evidence="1">Uncharacterized protein</fullName>
    </submittedName>
</protein>
<name>A0AAV4RK06_CAEEX</name>
<organism evidence="1 2">
    <name type="scientific">Caerostris extrusa</name>
    <name type="common">Bark spider</name>
    <name type="synonym">Caerostris bankana</name>
    <dbReference type="NCBI Taxonomy" id="172846"/>
    <lineage>
        <taxon>Eukaryota</taxon>
        <taxon>Metazoa</taxon>
        <taxon>Ecdysozoa</taxon>
        <taxon>Arthropoda</taxon>
        <taxon>Chelicerata</taxon>
        <taxon>Arachnida</taxon>
        <taxon>Araneae</taxon>
        <taxon>Araneomorphae</taxon>
        <taxon>Entelegynae</taxon>
        <taxon>Araneoidea</taxon>
        <taxon>Araneidae</taxon>
        <taxon>Caerostris</taxon>
    </lineage>
</organism>
<keyword evidence="2" id="KW-1185">Reference proteome</keyword>
<evidence type="ECO:0000313" key="1">
    <source>
        <dbReference type="EMBL" id="GIY21226.1"/>
    </source>
</evidence>
<accession>A0AAV4RK06</accession>
<proteinExistence type="predicted"/>
<dbReference type="EMBL" id="BPLR01007988">
    <property type="protein sequence ID" value="GIY21226.1"/>
    <property type="molecule type" value="Genomic_DNA"/>
</dbReference>
<comment type="caution">
    <text evidence="1">The sequence shown here is derived from an EMBL/GenBank/DDBJ whole genome shotgun (WGS) entry which is preliminary data.</text>
</comment>